<dbReference type="InterPro" id="IPR012908">
    <property type="entry name" value="PGAP1-ab_dom-like"/>
</dbReference>
<reference evidence="7 8" key="1">
    <citation type="submission" date="2018-10" db="EMBL/GenBank/DDBJ databases">
        <title>A high-quality apple genome assembly.</title>
        <authorList>
            <person name="Hu J."/>
        </authorList>
    </citation>
    <scope>NUCLEOTIDE SEQUENCE [LARGE SCALE GENOMIC DNA]</scope>
    <source>
        <strain evidence="8">cv. HFTH1</strain>
        <tissue evidence="7">Young leaf</tissue>
    </source>
</reference>
<protein>
    <recommendedName>
        <fullName evidence="2">GPI inositol-deacylase</fullName>
        <ecNumber evidence="2">3.1.-.-</ecNumber>
    </recommendedName>
</protein>
<evidence type="ECO:0000259" key="4">
    <source>
        <dbReference type="Pfam" id="PF07819"/>
    </source>
</evidence>
<keyword evidence="2" id="KW-0256">Endoplasmic reticulum</keyword>
<evidence type="ECO:0000259" key="5">
    <source>
        <dbReference type="Pfam" id="PF07859"/>
    </source>
</evidence>
<dbReference type="GO" id="GO:0005789">
    <property type="term" value="C:endoplasmic reticulum membrane"/>
    <property type="evidence" value="ECO:0007669"/>
    <property type="project" value="UniProtKB-SubCell"/>
</dbReference>
<dbReference type="Pfam" id="PF07859">
    <property type="entry name" value="Abhydrolase_3"/>
    <property type="match status" value="1"/>
</dbReference>
<accession>A0A498J1D5</accession>
<feature type="compositionally biased region" description="Polar residues" evidence="3">
    <location>
        <begin position="112"/>
        <end position="150"/>
    </location>
</feature>
<comment type="function">
    <text evidence="2">Involved in inositol deacylation of GPI-anchored proteins which plays important roles in the quality control and ER-associated degradation of GPI-anchored proteins.</text>
</comment>
<keyword evidence="2" id="KW-0378">Hydrolase</keyword>
<keyword evidence="2" id="KW-0472">Membrane</keyword>
<gene>
    <name evidence="7" type="ORF">DVH24_031657</name>
</gene>
<feature type="region of interest" description="Disordered" evidence="3">
    <location>
        <begin position="79"/>
        <end position="150"/>
    </location>
</feature>
<feature type="transmembrane region" description="Helical" evidence="2">
    <location>
        <begin position="1652"/>
        <end position="1673"/>
    </location>
</feature>
<dbReference type="InterPro" id="IPR013094">
    <property type="entry name" value="AB_hydrolase_3"/>
</dbReference>
<dbReference type="EMBL" id="RDQH01000335">
    <property type="protein sequence ID" value="RXH89300.1"/>
    <property type="molecule type" value="Genomic_DNA"/>
</dbReference>
<comment type="subcellular location">
    <subcellularLocation>
        <location evidence="2">Endoplasmic reticulum membrane</location>
    </subcellularLocation>
</comment>
<evidence type="ECO:0000313" key="8">
    <source>
        <dbReference type="Proteomes" id="UP000290289"/>
    </source>
</evidence>
<dbReference type="InterPro" id="IPR002156">
    <property type="entry name" value="RNaseH_domain"/>
</dbReference>
<dbReference type="GO" id="GO:0003676">
    <property type="term" value="F:nucleic acid binding"/>
    <property type="evidence" value="ECO:0007669"/>
    <property type="project" value="InterPro"/>
</dbReference>
<keyword evidence="2" id="KW-0813">Transport</keyword>
<dbReference type="EC" id="3.1.-.-" evidence="2"/>
<evidence type="ECO:0000259" key="6">
    <source>
        <dbReference type="Pfam" id="PF13456"/>
    </source>
</evidence>
<dbReference type="GO" id="GO:0004523">
    <property type="term" value="F:RNA-DNA hybrid ribonuclease activity"/>
    <property type="evidence" value="ECO:0007669"/>
    <property type="project" value="InterPro"/>
</dbReference>
<dbReference type="Proteomes" id="UP000290289">
    <property type="component" value="Chromosome 9"/>
</dbReference>
<keyword evidence="8" id="KW-1185">Reference proteome</keyword>
<comment type="similarity">
    <text evidence="1">Belongs to the 'GDXG' lipolytic enzyme family.</text>
</comment>
<evidence type="ECO:0000313" key="7">
    <source>
        <dbReference type="EMBL" id="RXH89300.1"/>
    </source>
</evidence>
<dbReference type="Gene3D" id="3.30.420.10">
    <property type="entry name" value="Ribonuclease H-like superfamily/Ribonuclease H"/>
    <property type="match status" value="1"/>
</dbReference>
<keyword evidence="2" id="KW-0653">Protein transport</keyword>
<dbReference type="PANTHER" id="PTHR47346">
    <property type="entry name" value="HYDROLASES, ACTING ON ESTER BOND"/>
    <property type="match status" value="1"/>
</dbReference>
<proteinExistence type="inferred from homology"/>
<comment type="similarity">
    <text evidence="2">Belongs to the GPI inositol-deacylase family.</text>
</comment>
<evidence type="ECO:0000256" key="3">
    <source>
        <dbReference type="SAM" id="MobiDB-lite"/>
    </source>
</evidence>
<dbReference type="SUPFAM" id="SSF53474">
    <property type="entry name" value="alpha/beta-Hydrolases"/>
    <property type="match status" value="2"/>
</dbReference>
<evidence type="ECO:0000256" key="2">
    <source>
        <dbReference type="RuleBase" id="RU365011"/>
    </source>
</evidence>
<dbReference type="PANTHER" id="PTHR47346:SF1">
    <property type="entry name" value="GPI INOSITOL-DEACYLASE"/>
    <property type="match status" value="1"/>
</dbReference>
<feature type="transmembrane region" description="Helical" evidence="2">
    <location>
        <begin position="1397"/>
        <end position="1423"/>
    </location>
</feature>
<feature type="transmembrane region" description="Helical" evidence="2">
    <location>
        <begin position="1317"/>
        <end position="1338"/>
    </location>
</feature>
<feature type="transmembrane region" description="Helical" evidence="2">
    <location>
        <begin position="1485"/>
        <end position="1511"/>
    </location>
</feature>
<dbReference type="Gene3D" id="3.40.50.1820">
    <property type="entry name" value="alpha/beta hydrolase"/>
    <property type="match status" value="2"/>
</dbReference>
<dbReference type="InterPro" id="IPR029058">
    <property type="entry name" value="AB_hydrolase_fold"/>
</dbReference>
<name>A0A498J1D5_MALDO</name>
<feature type="transmembrane region" description="Helical" evidence="2">
    <location>
        <begin position="1584"/>
        <end position="1603"/>
    </location>
</feature>
<feature type="domain" description="GPI inositol-deacylase PGAP1-like alpha/beta" evidence="4">
    <location>
        <begin position="666"/>
        <end position="940"/>
    </location>
</feature>
<dbReference type="Pfam" id="PF07819">
    <property type="entry name" value="PGAP1"/>
    <property type="match status" value="1"/>
</dbReference>
<evidence type="ECO:0000256" key="1">
    <source>
        <dbReference type="ARBA" id="ARBA00010515"/>
    </source>
</evidence>
<dbReference type="STRING" id="3750.A0A498J1D5"/>
<organism evidence="7 8">
    <name type="scientific">Malus domestica</name>
    <name type="common">Apple</name>
    <name type="synonym">Pyrus malus</name>
    <dbReference type="NCBI Taxonomy" id="3750"/>
    <lineage>
        <taxon>Eukaryota</taxon>
        <taxon>Viridiplantae</taxon>
        <taxon>Streptophyta</taxon>
        <taxon>Embryophyta</taxon>
        <taxon>Tracheophyta</taxon>
        <taxon>Spermatophyta</taxon>
        <taxon>Magnoliopsida</taxon>
        <taxon>eudicotyledons</taxon>
        <taxon>Gunneridae</taxon>
        <taxon>Pentapetalae</taxon>
        <taxon>rosids</taxon>
        <taxon>fabids</taxon>
        <taxon>Rosales</taxon>
        <taxon>Rosaceae</taxon>
        <taxon>Amygdaloideae</taxon>
        <taxon>Maleae</taxon>
        <taxon>Malus</taxon>
    </lineage>
</organism>
<sequence>MPSVAVQLYSVFFKFLLKHRLQNRIQNQPDEYNPFGVTSRPEETIVAPNPVFDDGVATKDIHIDPLTSLSIRIFLPESALTPPEPASKPRVIAAPKRSDLNNGPNRADPVRQSLNNLPATPSRRNSYGNPAVSNLAKSEQRRNSYGSSNDMEGLNLMANAGAGVYRGYSPGNSTRTGRKLPVMLQFHGGGWVSGSNDSVANDIFCRRIAKLCDVVVLAVGYRLAPENRYPAAFEDGLKVLNWLGKQANLAECSKSMGSGRGALGGVTEFKKTDSHRHIVDSFGASMVEPWLAAHGDPTRCVLLGASCGANIADYVARKAVEAGKLLDPVKVVARVLTYPFFIGSVPTRSEIKLANSYFYDKAMCILAWKLFLPEDEYSLDHPAANPLIPDRGPPLKLMPPTLTVVAEHDWMRDRAIAYSEELRKVNVDAPVLEYKDAVHEFATLDMLLKTPQAQACAEDIAIWVKKYISLRGHDTEKMGWNGIIIEFDSLDSVSCLQDLNSMGSWDAFPLLAKCTCMGKAFQDCRWSWVPRSANKAADSLASRHCREVCDSVWVKRPPSSLVHVLSNLRSGDPSPSLFSSSSQIYRLTRFKAQSRVALLVAFLLCVCFAGLYDLLKPVSNGCIMTYMYPTYVPIPTTTPVSPAKYSLYLYHEGWKKIDFEEHLKKLSGVPVLFIPGNGGSYKQVRSLAAESDRGYQAGPLERTYYQEAYLTPEEGGEEIDVTSFKLPNRYDSRLDWFTVDLEGEHSAMDSAILEEHAEYVVNSIHRILDQYKESYKARQREGAATSGSSPKSVILVGHSMGGFVARAAVIHHRLRKSAVETILTLSSPHQYPPVALQPSLGHYFERVNDEWRKGYEVQTTRAGHHVSGPVLSHVVVISISGGYNDYQVRSKSESLDGIVPPTHGFVISSTGMRNVWLSMEHQAILWCNQLVIQVAHTLLSLVDSGTGQPFSDTRIRTAIFSKMLRSGIPQSFDWRMQSHLSQQSIHIPTRDVKDKTESLYTSAACPSNVHWSDDGLERDLYIQTTTVTVLAMDGRRRWLDIQKLGSNGRSHFMFVTNLAPCSGVRLHLWPEKRNSTSELPICIRILDVTSRMVRIPSGPAPTQIEPGSQTEQASPSAIFRLGPEDMRGFRFLTISVAPRPTISGRPPPAVSMAVGQFFNPEEGEREFSPWSMPLPSYSYKEMSLKEDHPLALNLSFTTSLGLLPVMFSLKAAGCGIMNSGLPDEQAGDEDNSKLCKLRCFPPIAFAWDHTSGLHIFPNMYSEKIVVDSSPALWSSPQSSEKTSVMLLVDPHCSYRSSMTVPVTAAASRFLLLYNSQIAGFSLVVIFFALMQQICTWDLDQHIPSILTAVEFNLRIPLPFLYLAIAPILLSFSLSFLISQPFPSFSSFTIVSVTCYLLANGFVIILILISQLIFYAAAVVHVFIKTRFQLGEKSVHRFINLSSGFFSLKVSLFPSFTMGKDWQIGSFTFTWVFHGQLVRVLRANPVFVTALVAITVACLVHAAFGLFIILFFDALSCHSALCSHARRHELFDCKKEDNGLSCQLPSKSDGISNQNIHSEDCCSNSPNSSKSFGETQLELFHHRHGLFILHLAAALMFVPSLVAWFQRIGMGHSFPWLLDSFLCTGVILHGIFTSKPESSSFLISFPGFRNCEVRLNFLYLLAGYYSYISSLALAPYRAFYGYEYIVSRVGCVVRMTPVSTVLKSESSHGSKRPCPLVAEGFSFHAPERKTVYWTGTRVSFGMVCAVPFQ</sequence>
<keyword evidence="2" id="KW-0812">Transmembrane</keyword>
<dbReference type="Pfam" id="PF13456">
    <property type="entry name" value="RVT_3"/>
    <property type="match status" value="1"/>
</dbReference>
<dbReference type="InterPro" id="IPR036397">
    <property type="entry name" value="RNaseH_sf"/>
</dbReference>
<feature type="transmembrane region" description="Helical" evidence="2">
    <location>
        <begin position="1359"/>
        <end position="1377"/>
    </location>
</feature>
<feature type="domain" description="Alpha/beta hydrolase fold-3" evidence="5">
    <location>
        <begin position="183"/>
        <end position="442"/>
    </location>
</feature>
<dbReference type="GO" id="GO:0015031">
    <property type="term" value="P:protein transport"/>
    <property type="evidence" value="ECO:0007669"/>
    <property type="project" value="UniProtKB-KW"/>
</dbReference>
<feature type="domain" description="RNase H type-1" evidence="6">
    <location>
        <begin position="477"/>
        <end position="544"/>
    </location>
</feature>
<comment type="caution">
    <text evidence="7">The sequence shown here is derived from an EMBL/GenBank/DDBJ whole genome shotgun (WGS) entry which is preliminary data.</text>
</comment>
<keyword evidence="2" id="KW-1133">Transmembrane helix</keyword>